<dbReference type="InterPro" id="IPR006195">
    <property type="entry name" value="aa-tRNA-synth_II"/>
</dbReference>
<evidence type="ECO:0000256" key="5">
    <source>
        <dbReference type="ARBA" id="ARBA00022840"/>
    </source>
</evidence>
<evidence type="ECO:0000256" key="2">
    <source>
        <dbReference type="ARBA" id="ARBA00012831"/>
    </source>
</evidence>
<dbReference type="InterPro" id="IPR045864">
    <property type="entry name" value="aa-tRNA-synth_II/BPL/LPL"/>
</dbReference>
<keyword evidence="7 11" id="KW-0030">Aminoacyl-tRNA synthetase</keyword>
<proteinExistence type="inferred from homology"/>
<dbReference type="FunFam" id="3.30.930.10:FF:000156">
    <property type="entry name" value="YER087W-like protein"/>
    <property type="match status" value="1"/>
</dbReference>
<dbReference type="SUPFAM" id="SSF52954">
    <property type="entry name" value="Class II aaRS ABD-related"/>
    <property type="match status" value="1"/>
</dbReference>
<dbReference type="GO" id="GO:0005524">
    <property type="term" value="F:ATP binding"/>
    <property type="evidence" value="ECO:0007669"/>
    <property type="project" value="UniProtKB-KW"/>
</dbReference>
<dbReference type="EC" id="6.1.1.15" evidence="2"/>
<keyword evidence="6" id="KW-0648">Protein biosynthesis</keyword>
<sequence>MLKYRTLSRSCHIFHPKSLSNNTLKSETTQELLQTVGFVRRSQVGLFQWLPLGLRSLNKVSNAIRNRMDSDGGAIEVSLSAISSKALWQATDRWNNSELFKLKDSKGKQYCLTATCEEDITDLMKNYIASYKDMPITIYQMTRKYRDEIRPRGGILRGREFLMKDAYSFASNEEDAFASFQKLDDTYNKIFKDLKIPFVSAWADSGDIGGEFSKEFHLIHESGEDTLMSCKHCGDISTLDMSQSYPEKDGQYSGDVDCKYALTKDHSTLICFYYPKDRQLNWNLALNAMDKDIDLTLRNKPNDHVLQVYEKDNEDIMFSKILRVMDCRLNSKSNFPDFPLKKYLKNNFGQISDVSIVDAQENEICGKCEEGRLEPLKSIEVGHIFLLGNKYSKPLNVKFVDKENKNETFVHMGCYGIGVSRLVGAIAELGRDSNGFRWPAIMAPYKVSICTGPNNPENSQRLQDVKSKLLNDPTMQNLQNDILDQFNEKLGIGARIKLSHAMGIPLCVIVGSKSWPNVEIEIRGIRWGEKDLWRKQFEKKCSELQWKCTKNEHGIEKHTVPIQHLVEVIGVLLKDM</sequence>
<evidence type="ECO:0000256" key="4">
    <source>
        <dbReference type="ARBA" id="ARBA00022741"/>
    </source>
</evidence>
<organism evidence="11 12">
    <name type="scientific">Saccharomyces pastorianus</name>
    <name type="common">Lager yeast</name>
    <name type="synonym">Saccharomyces cerevisiae x Saccharomyces eubayanus</name>
    <dbReference type="NCBI Taxonomy" id="27292"/>
    <lineage>
        <taxon>Eukaryota</taxon>
        <taxon>Fungi</taxon>
        <taxon>Dikarya</taxon>
        <taxon>Ascomycota</taxon>
        <taxon>Saccharomycotina</taxon>
        <taxon>Saccharomycetes</taxon>
        <taxon>Saccharomycetales</taxon>
        <taxon>Saccharomycetaceae</taxon>
        <taxon>Saccharomyces</taxon>
    </lineage>
</organism>
<evidence type="ECO:0000256" key="7">
    <source>
        <dbReference type="ARBA" id="ARBA00023146"/>
    </source>
</evidence>
<dbReference type="Gene3D" id="3.40.50.800">
    <property type="entry name" value="Anticodon-binding domain"/>
    <property type="match status" value="1"/>
</dbReference>
<dbReference type="FunFam" id="3.30.930.10:FF:000131">
    <property type="entry name" value="Proline--tRNA ligase, cytoplasmic"/>
    <property type="match status" value="1"/>
</dbReference>
<keyword evidence="4" id="KW-0547">Nucleotide-binding</keyword>
<feature type="domain" description="Aminoacyl-transfer RNA synthetases class-II family profile" evidence="10">
    <location>
        <begin position="53"/>
        <end position="439"/>
    </location>
</feature>
<dbReference type="Gene3D" id="3.30.930.10">
    <property type="entry name" value="Bira Bifunctional Protein, Domain 2"/>
    <property type="match status" value="2"/>
</dbReference>
<dbReference type="InterPro" id="IPR002316">
    <property type="entry name" value="Pro-tRNA-ligase_IIa"/>
</dbReference>
<protein>
    <recommendedName>
        <fullName evidence="2">proline--tRNA ligase</fullName>
        <ecNumber evidence="2">6.1.1.15</ecNumber>
    </recommendedName>
    <alternativeName>
        <fullName evidence="8">Prolyl-tRNA synthetase</fullName>
    </alternativeName>
</protein>
<dbReference type="GO" id="GO:0005739">
    <property type="term" value="C:mitochondrion"/>
    <property type="evidence" value="ECO:0007669"/>
    <property type="project" value="TreeGrafter"/>
</dbReference>
<evidence type="ECO:0000256" key="6">
    <source>
        <dbReference type="ARBA" id="ARBA00022917"/>
    </source>
</evidence>
<dbReference type="OrthoDB" id="10267474at2759"/>
<dbReference type="PRINTS" id="PR01046">
    <property type="entry name" value="TRNASYNTHPRO"/>
</dbReference>
<keyword evidence="5" id="KW-0067">ATP-binding</keyword>
<evidence type="ECO:0000256" key="1">
    <source>
        <dbReference type="ARBA" id="ARBA00008226"/>
    </source>
</evidence>
<dbReference type="Pfam" id="PF00587">
    <property type="entry name" value="tRNA-synt_2b"/>
    <property type="match status" value="1"/>
</dbReference>
<dbReference type="SUPFAM" id="SSF55681">
    <property type="entry name" value="Class II aaRS and biotin synthetases"/>
    <property type="match status" value="2"/>
</dbReference>
<name>A0A6C1DQV3_SACPS</name>
<reference evidence="11 12" key="1">
    <citation type="journal article" date="2019" name="BMC Genomics">
        <title>Chromosome level assembly and comparative genome analysis confirm lager-brewing yeasts originated from a single hybridization.</title>
        <authorList>
            <person name="Salazar A.N."/>
            <person name="Gorter de Vries A.R."/>
            <person name="van den Broek M."/>
            <person name="Brouwers N."/>
            <person name="de la Torre Cortes P."/>
            <person name="Kuijpers N.G.A."/>
            <person name="Daran J.G."/>
            <person name="Abeel T."/>
        </authorList>
    </citation>
    <scope>NUCLEOTIDE SEQUENCE [LARGE SCALE GENOMIC DNA]</scope>
    <source>
        <strain evidence="11 12">CBS 1483</strain>
    </source>
</reference>
<accession>A0A6C1DQV3</accession>
<evidence type="ECO:0000313" key="11">
    <source>
        <dbReference type="EMBL" id="QID79181.1"/>
    </source>
</evidence>
<keyword evidence="3" id="KW-0436">Ligase</keyword>
<dbReference type="InterPro" id="IPR004500">
    <property type="entry name" value="Pro-tRNA-synth_IIa_bac-type"/>
</dbReference>
<dbReference type="AlphaFoldDB" id="A0A6C1DQV3"/>
<dbReference type="InterPro" id="IPR036621">
    <property type="entry name" value="Anticodon-bd_dom_sf"/>
</dbReference>
<comment type="similarity">
    <text evidence="1">Belongs to the class-II aminoacyl-tRNA synthetase family.</text>
</comment>
<comment type="catalytic activity">
    <reaction evidence="9">
        <text>tRNA(Pro) + L-proline + ATP = L-prolyl-tRNA(Pro) + AMP + diphosphate</text>
        <dbReference type="Rhea" id="RHEA:14305"/>
        <dbReference type="Rhea" id="RHEA-COMP:9700"/>
        <dbReference type="Rhea" id="RHEA-COMP:9702"/>
        <dbReference type="ChEBI" id="CHEBI:30616"/>
        <dbReference type="ChEBI" id="CHEBI:33019"/>
        <dbReference type="ChEBI" id="CHEBI:60039"/>
        <dbReference type="ChEBI" id="CHEBI:78442"/>
        <dbReference type="ChEBI" id="CHEBI:78532"/>
        <dbReference type="ChEBI" id="CHEBI:456215"/>
        <dbReference type="EC" id="6.1.1.15"/>
    </reaction>
</comment>
<dbReference type="InterPro" id="IPR002314">
    <property type="entry name" value="aa-tRNA-synt_IIb"/>
</dbReference>
<dbReference type="CDD" id="cd00779">
    <property type="entry name" value="ProRS_core_prok"/>
    <property type="match status" value="1"/>
</dbReference>
<evidence type="ECO:0000256" key="9">
    <source>
        <dbReference type="ARBA" id="ARBA00047671"/>
    </source>
</evidence>
<gene>
    <name evidence="11" type="primary">AIM10_1</name>
    <name evidence="11" type="ORF">GRS66_001424</name>
</gene>
<dbReference type="InterPro" id="IPR033730">
    <property type="entry name" value="ProRS_core_prok"/>
</dbReference>
<evidence type="ECO:0000259" key="10">
    <source>
        <dbReference type="PROSITE" id="PS50862"/>
    </source>
</evidence>
<evidence type="ECO:0000313" key="12">
    <source>
        <dbReference type="Proteomes" id="UP000501346"/>
    </source>
</evidence>
<dbReference type="GO" id="GO:0006433">
    <property type="term" value="P:prolyl-tRNA aminoacylation"/>
    <property type="evidence" value="ECO:0007669"/>
    <property type="project" value="InterPro"/>
</dbReference>
<evidence type="ECO:0000256" key="8">
    <source>
        <dbReference type="ARBA" id="ARBA00029731"/>
    </source>
</evidence>
<dbReference type="PANTHER" id="PTHR42753">
    <property type="entry name" value="MITOCHONDRIAL RIBOSOME PROTEIN L39/PROLYL-TRNA LIGASE FAMILY MEMBER"/>
    <property type="match status" value="1"/>
</dbReference>
<dbReference type="GO" id="GO:0004827">
    <property type="term" value="F:proline-tRNA ligase activity"/>
    <property type="evidence" value="ECO:0007669"/>
    <property type="project" value="UniProtKB-EC"/>
</dbReference>
<keyword evidence="12" id="KW-1185">Reference proteome</keyword>
<dbReference type="InterPro" id="IPR050062">
    <property type="entry name" value="Pro-tRNA_synthetase"/>
</dbReference>
<dbReference type="PANTHER" id="PTHR42753:SF2">
    <property type="entry name" value="PROLINE--TRNA LIGASE"/>
    <property type="match status" value="1"/>
</dbReference>
<dbReference type="EMBL" id="CP048986">
    <property type="protein sequence ID" value="QID79181.1"/>
    <property type="molecule type" value="Genomic_DNA"/>
</dbReference>
<dbReference type="Proteomes" id="UP000501346">
    <property type="component" value="Chromosome ScV"/>
</dbReference>
<evidence type="ECO:0000256" key="3">
    <source>
        <dbReference type="ARBA" id="ARBA00022598"/>
    </source>
</evidence>
<dbReference type="NCBIfam" id="TIGR00409">
    <property type="entry name" value="proS_fam_II"/>
    <property type="match status" value="1"/>
</dbReference>
<dbReference type="PROSITE" id="PS50862">
    <property type="entry name" value="AA_TRNA_LIGASE_II"/>
    <property type="match status" value="1"/>
</dbReference>